<proteinExistence type="predicted"/>
<evidence type="ECO:0000313" key="2">
    <source>
        <dbReference type="EMBL" id="CAG6515945.1"/>
    </source>
</evidence>
<protein>
    <submittedName>
        <fullName evidence="2">(northern house mosquito) hypothetical protein</fullName>
    </submittedName>
</protein>
<feature type="region of interest" description="Disordered" evidence="1">
    <location>
        <begin position="1"/>
        <end position="29"/>
    </location>
</feature>
<evidence type="ECO:0000256" key="1">
    <source>
        <dbReference type="SAM" id="MobiDB-lite"/>
    </source>
</evidence>
<accession>A0A8D8DNC4</accession>
<reference evidence="2" key="1">
    <citation type="submission" date="2021-05" db="EMBL/GenBank/DDBJ databases">
        <authorList>
            <person name="Alioto T."/>
            <person name="Alioto T."/>
            <person name="Gomez Garrido J."/>
        </authorList>
    </citation>
    <scope>NUCLEOTIDE SEQUENCE</scope>
</reference>
<dbReference type="EMBL" id="HBUE01278112">
    <property type="protein sequence ID" value="CAG6567445.1"/>
    <property type="molecule type" value="Transcribed_RNA"/>
</dbReference>
<organism evidence="2">
    <name type="scientific">Culex pipiens</name>
    <name type="common">House mosquito</name>
    <dbReference type="NCBI Taxonomy" id="7175"/>
    <lineage>
        <taxon>Eukaryota</taxon>
        <taxon>Metazoa</taxon>
        <taxon>Ecdysozoa</taxon>
        <taxon>Arthropoda</taxon>
        <taxon>Hexapoda</taxon>
        <taxon>Insecta</taxon>
        <taxon>Pterygota</taxon>
        <taxon>Neoptera</taxon>
        <taxon>Endopterygota</taxon>
        <taxon>Diptera</taxon>
        <taxon>Nematocera</taxon>
        <taxon>Culicoidea</taxon>
        <taxon>Culicidae</taxon>
        <taxon>Culicinae</taxon>
        <taxon>Culicini</taxon>
        <taxon>Culex</taxon>
        <taxon>Culex</taxon>
    </lineage>
</organism>
<dbReference type="AlphaFoldDB" id="A0A8D8DNC4"/>
<sequence>MKSNRSTMAPKAISSRVPRSSSTAEASRFEVARLSGKTPPCNLTSQLGSLPPKESCVRVVEVRVNVVTGHMIPECPLELRDLLTDVGGRGQGVYRTRLNVHLVRLQ</sequence>
<name>A0A8D8DNC4_CULPI</name>
<dbReference type="EMBL" id="HBUE01172654">
    <property type="protein sequence ID" value="CAG6515945.1"/>
    <property type="molecule type" value="Transcribed_RNA"/>
</dbReference>